<organism evidence="1 2">
    <name type="scientific">Daphnia pulex</name>
    <name type="common">Water flea</name>
    <dbReference type="NCBI Taxonomy" id="6669"/>
    <lineage>
        <taxon>Eukaryota</taxon>
        <taxon>Metazoa</taxon>
        <taxon>Ecdysozoa</taxon>
        <taxon>Arthropoda</taxon>
        <taxon>Crustacea</taxon>
        <taxon>Branchiopoda</taxon>
        <taxon>Diplostraca</taxon>
        <taxon>Cladocera</taxon>
        <taxon>Anomopoda</taxon>
        <taxon>Daphniidae</taxon>
        <taxon>Daphnia</taxon>
    </lineage>
</organism>
<dbReference type="AlphaFoldDB" id="E9H3V0"/>
<keyword evidence="2" id="KW-1185">Reference proteome</keyword>
<proteinExistence type="predicted"/>
<evidence type="ECO:0000313" key="2">
    <source>
        <dbReference type="Proteomes" id="UP000000305"/>
    </source>
</evidence>
<protein>
    <submittedName>
        <fullName evidence="1">Uncharacterized protein</fullName>
    </submittedName>
</protein>
<reference evidence="1 2" key="1">
    <citation type="journal article" date="2011" name="Science">
        <title>The ecoresponsive genome of Daphnia pulex.</title>
        <authorList>
            <person name="Colbourne J.K."/>
            <person name="Pfrender M.E."/>
            <person name="Gilbert D."/>
            <person name="Thomas W.K."/>
            <person name="Tucker A."/>
            <person name="Oakley T.H."/>
            <person name="Tokishita S."/>
            <person name="Aerts A."/>
            <person name="Arnold G.J."/>
            <person name="Basu M.K."/>
            <person name="Bauer D.J."/>
            <person name="Caceres C.E."/>
            <person name="Carmel L."/>
            <person name="Casola C."/>
            <person name="Choi J.H."/>
            <person name="Detter J.C."/>
            <person name="Dong Q."/>
            <person name="Dusheyko S."/>
            <person name="Eads B.D."/>
            <person name="Frohlich T."/>
            <person name="Geiler-Samerotte K.A."/>
            <person name="Gerlach D."/>
            <person name="Hatcher P."/>
            <person name="Jogdeo S."/>
            <person name="Krijgsveld J."/>
            <person name="Kriventseva E.V."/>
            <person name="Kultz D."/>
            <person name="Laforsch C."/>
            <person name="Lindquist E."/>
            <person name="Lopez J."/>
            <person name="Manak J.R."/>
            <person name="Muller J."/>
            <person name="Pangilinan J."/>
            <person name="Patwardhan R.P."/>
            <person name="Pitluck S."/>
            <person name="Pritham E.J."/>
            <person name="Rechtsteiner A."/>
            <person name="Rho M."/>
            <person name="Rogozin I.B."/>
            <person name="Sakarya O."/>
            <person name="Salamov A."/>
            <person name="Schaack S."/>
            <person name="Shapiro H."/>
            <person name="Shiga Y."/>
            <person name="Skalitzky C."/>
            <person name="Smith Z."/>
            <person name="Souvorov A."/>
            <person name="Sung W."/>
            <person name="Tang Z."/>
            <person name="Tsuchiya D."/>
            <person name="Tu H."/>
            <person name="Vos H."/>
            <person name="Wang M."/>
            <person name="Wolf Y.I."/>
            <person name="Yamagata H."/>
            <person name="Yamada T."/>
            <person name="Ye Y."/>
            <person name="Shaw J.R."/>
            <person name="Andrews J."/>
            <person name="Crease T.J."/>
            <person name="Tang H."/>
            <person name="Lucas S.M."/>
            <person name="Robertson H.M."/>
            <person name="Bork P."/>
            <person name="Koonin E.V."/>
            <person name="Zdobnov E.M."/>
            <person name="Grigoriev I.V."/>
            <person name="Lynch M."/>
            <person name="Boore J.L."/>
        </authorList>
    </citation>
    <scope>NUCLEOTIDE SEQUENCE [LARGE SCALE GENOMIC DNA]</scope>
</reference>
<dbReference type="EMBL" id="GL732589">
    <property type="protein sequence ID" value="EFX73590.1"/>
    <property type="molecule type" value="Genomic_DNA"/>
</dbReference>
<name>E9H3V0_DAPPU</name>
<dbReference type="Proteomes" id="UP000000305">
    <property type="component" value="Unassembled WGS sequence"/>
</dbReference>
<dbReference type="KEGG" id="dpx:DAPPUDRAFT_325144"/>
<gene>
    <name evidence="1" type="ORF">DAPPUDRAFT_325144</name>
</gene>
<accession>E9H3V0</accession>
<sequence length="130" mass="14099">MDASILNVGGDFPICSVESTRCLCYAVPTMLRDENLLKTESEMVTIYLKDTFLNGFLGRSGIGAVNGGDVWCAVVRQSISDLKDALKLRFLSSICHVGVNAVVSCCVKNNWCSLIAVWQLVGVLLLPVPM</sequence>
<dbReference type="InParanoid" id="E9H3V0"/>
<dbReference type="HOGENOM" id="CLU_1940232_0_0_1"/>
<evidence type="ECO:0000313" key="1">
    <source>
        <dbReference type="EMBL" id="EFX73590.1"/>
    </source>
</evidence>